<dbReference type="Gene3D" id="3.40.50.2000">
    <property type="entry name" value="Glycogen Phosphorylase B"/>
    <property type="match status" value="2"/>
</dbReference>
<accession>A0A381WJG6</accession>
<dbReference type="Pfam" id="PF13439">
    <property type="entry name" value="Glyco_transf_4"/>
    <property type="match status" value="1"/>
</dbReference>
<feature type="domain" description="Glycosyltransferase subfamily 4-like N-terminal" evidence="2">
    <location>
        <begin position="28"/>
        <end position="145"/>
    </location>
</feature>
<sequence length="362" mass="40515">MAIKVLCISEGTDRPTTAMFAGTHGPDIDVTVACPKSSKTYAALSEKGVPLINMQIRRRFDIRGIRSLRKELLRGNYDIIHLFNNKALQNGLIATWGIPIRIVTYRGIVGNVSYLSPISWMRFLNPRIDRIICVADAVRDHFLQMRPKFLRMPVERPVTIYKGHSLNWYKDPPSDLREFGIPLGAFVVCCVANIRPRKGIELLMDAIAKLPKEWQVHLLLVGHMNTSSLSKKISTSTAKERIHRVGYRNDAPALAGACHIFVLPSTKREGLARALIEAMAYGVPPIVTNCGGNPELVVHGITGLVIPVQDVGAISQAIRQLYENPDMRKKLGKAARERIQKHFNIENTIKQTTDLYKTLAPR</sequence>
<name>A0A381WJG6_9ZZZZ</name>
<evidence type="ECO:0000313" key="3">
    <source>
        <dbReference type="EMBL" id="SVA52609.1"/>
    </source>
</evidence>
<dbReference type="EMBL" id="UINC01011992">
    <property type="protein sequence ID" value="SVA52609.1"/>
    <property type="molecule type" value="Genomic_DNA"/>
</dbReference>
<evidence type="ECO:0008006" key="4">
    <source>
        <dbReference type="Google" id="ProtNLM"/>
    </source>
</evidence>
<dbReference type="InterPro" id="IPR001296">
    <property type="entry name" value="Glyco_trans_1"/>
</dbReference>
<feature type="domain" description="Glycosyl transferase family 1" evidence="1">
    <location>
        <begin position="177"/>
        <end position="338"/>
    </location>
</feature>
<dbReference type="InterPro" id="IPR028098">
    <property type="entry name" value="Glyco_trans_4-like_N"/>
</dbReference>
<dbReference type="GO" id="GO:0016757">
    <property type="term" value="F:glycosyltransferase activity"/>
    <property type="evidence" value="ECO:0007669"/>
    <property type="project" value="InterPro"/>
</dbReference>
<dbReference type="PANTHER" id="PTHR12526">
    <property type="entry name" value="GLYCOSYLTRANSFERASE"/>
    <property type="match status" value="1"/>
</dbReference>
<reference evidence="3" key="1">
    <citation type="submission" date="2018-05" db="EMBL/GenBank/DDBJ databases">
        <authorList>
            <person name="Lanie J.A."/>
            <person name="Ng W.-L."/>
            <person name="Kazmierczak K.M."/>
            <person name="Andrzejewski T.M."/>
            <person name="Davidsen T.M."/>
            <person name="Wayne K.J."/>
            <person name="Tettelin H."/>
            <person name="Glass J.I."/>
            <person name="Rusch D."/>
            <person name="Podicherti R."/>
            <person name="Tsui H.-C.T."/>
            <person name="Winkler M.E."/>
        </authorList>
    </citation>
    <scope>NUCLEOTIDE SEQUENCE</scope>
</reference>
<dbReference type="Pfam" id="PF00534">
    <property type="entry name" value="Glycos_transf_1"/>
    <property type="match status" value="1"/>
</dbReference>
<evidence type="ECO:0000259" key="2">
    <source>
        <dbReference type="Pfam" id="PF13439"/>
    </source>
</evidence>
<dbReference type="CDD" id="cd03801">
    <property type="entry name" value="GT4_PimA-like"/>
    <property type="match status" value="1"/>
</dbReference>
<protein>
    <recommendedName>
        <fullName evidence="4">Glycosyl transferase family 1 domain-containing protein</fullName>
    </recommendedName>
</protein>
<dbReference type="AlphaFoldDB" id="A0A381WJG6"/>
<organism evidence="3">
    <name type="scientific">marine metagenome</name>
    <dbReference type="NCBI Taxonomy" id="408172"/>
    <lineage>
        <taxon>unclassified sequences</taxon>
        <taxon>metagenomes</taxon>
        <taxon>ecological metagenomes</taxon>
    </lineage>
</organism>
<proteinExistence type="predicted"/>
<dbReference type="SUPFAM" id="SSF53756">
    <property type="entry name" value="UDP-Glycosyltransferase/glycogen phosphorylase"/>
    <property type="match status" value="1"/>
</dbReference>
<evidence type="ECO:0000259" key="1">
    <source>
        <dbReference type="Pfam" id="PF00534"/>
    </source>
</evidence>
<gene>
    <name evidence="3" type="ORF">METZ01_LOCUS105463</name>
</gene>